<gene>
    <name evidence="3" type="ORF">OQZ29_02790</name>
</gene>
<accession>A0A9X3I7D5</accession>
<dbReference type="PANTHER" id="PTHR12526:SF638">
    <property type="entry name" value="SPORE COAT PROTEIN SA"/>
    <property type="match status" value="1"/>
</dbReference>
<protein>
    <submittedName>
        <fullName evidence="3">Glycosyltransferase</fullName>
        <ecNumber evidence="3">2.4.-.-</ecNumber>
    </submittedName>
</protein>
<dbReference type="Gene3D" id="3.40.50.2000">
    <property type="entry name" value="Glycogen Phosphorylase B"/>
    <property type="match status" value="2"/>
</dbReference>
<sequence>MSLKVIHITASYKPAYVYGGPIQSVGKLCEALDSLIVGDQLLSVDYVRDDTGRFQHATDYKHSAPVMVPGSWEVEKSLQVAVFTTTANGKDELEVETGKAILVNHIPVTYFKRWTKDHSHFSPGLLINLRNEILRCAQDDKIVIHIHAWWNLVSVFSCLMARWYKVPVLLSPRGMLTPYSQNNRHSSAKNFIHQTIGKRLLKYCHIHATSAQEKREILAIVQPKSIRVIPNLVKFPSIVQHLSLDDQEEGNADLMIKDAIMVSGEQQITIKQKPKTPFKLLFLSRIEEKKGLDLLFDALETLPISWTLTIAGSGDKNYIESLKLKVESLKLSDRIQWIGHVDNEHKFELMADHNLLLLTSYNENFANVIIESLSVGTPVLVSEHVGLSEYVKEHQLGWITSLQTPHVAETILAAARSTDLLANIRKTAPDIIKRDFNDEVLAKQYLQLYQKIK</sequence>
<comment type="caution">
    <text evidence="3">The sequence shown here is derived from an EMBL/GenBank/DDBJ whole genome shotgun (WGS) entry which is preliminary data.</text>
</comment>
<dbReference type="EMBL" id="JAPJUH010000001">
    <property type="protein sequence ID" value="MCX3263652.1"/>
    <property type="molecule type" value="Genomic_DNA"/>
</dbReference>
<reference evidence="3" key="1">
    <citation type="submission" date="2022-11" db="EMBL/GenBank/DDBJ databases">
        <authorList>
            <person name="Graham C."/>
            <person name="Newman J.D."/>
        </authorList>
    </citation>
    <scope>NUCLEOTIDE SEQUENCE</scope>
    <source>
        <strain evidence="3">DSM 19486</strain>
    </source>
</reference>
<keyword evidence="3" id="KW-0328">Glycosyltransferase</keyword>
<dbReference type="NCBIfam" id="NF046085">
    <property type="entry name" value="XrtY_assoc_Gly1"/>
    <property type="match status" value="1"/>
</dbReference>
<keyword evidence="3" id="KW-0808">Transferase</keyword>
<evidence type="ECO:0000313" key="4">
    <source>
        <dbReference type="Proteomes" id="UP001142592"/>
    </source>
</evidence>
<dbReference type="SUPFAM" id="SSF53756">
    <property type="entry name" value="UDP-Glycosyltransferase/glycogen phosphorylase"/>
    <property type="match status" value="1"/>
</dbReference>
<dbReference type="AlphaFoldDB" id="A0A9X3I7D5"/>
<keyword evidence="4" id="KW-1185">Reference proteome</keyword>
<dbReference type="GO" id="GO:0016757">
    <property type="term" value="F:glycosyltransferase activity"/>
    <property type="evidence" value="ECO:0007669"/>
    <property type="project" value="UniProtKB-KW"/>
</dbReference>
<feature type="domain" description="Glycosyl transferase family 1" evidence="1">
    <location>
        <begin position="268"/>
        <end position="421"/>
    </location>
</feature>
<dbReference type="Pfam" id="PF00534">
    <property type="entry name" value="Glycos_transf_1"/>
    <property type="match status" value="1"/>
</dbReference>
<evidence type="ECO:0000259" key="2">
    <source>
        <dbReference type="Pfam" id="PF13439"/>
    </source>
</evidence>
<proteinExistence type="predicted"/>
<dbReference type="RefSeq" id="WP_010600756.1">
    <property type="nucleotide sequence ID" value="NZ_JAPJUH010000001.1"/>
</dbReference>
<dbReference type="EC" id="2.4.-.-" evidence="3"/>
<name>A0A9X3I7D5_9SPHI</name>
<feature type="domain" description="Glycosyltransferase subfamily 4-like N-terminal" evidence="2">
    <location>
        <begin position="78"/>
        <end position="233"/>
    </location>
</feature>
<dbReference type="InterPro" id="IPR001296">
    <property type="entry name" value="Glyco_trans_1"/>
</dbReference>
<dbReference type="PANTHER" id="PTHR12526">
    <property type="entry name" value="GLYCOSYLTRANSFERASE"/>
    <property type="match status" value="1"/>
</dbReference>
<evidence type="ECO:0000313" key="3">
    <source>
        <dbReference type="EMBL" id="MCX3263652.1"/>
    </source>
</evidence>
<dbReference type="Proteomes" id="UP001142592">
    <property type="component" value="Unassembled WGS sequence"/>
</dbReference>
<dbReference type="InterPro" id="IPR028098">
    <property type="entry name" value="Glyco_trans_4-like_N"/>
</dbReference>
<evidence type="ECO:0000259" key="1">
    <source>
        <dbReference type="Pfam" id="PF00534"/>
    </source>
</evidence>
<organism evidence="3 4">
    <name type="scientific">Pedobacter agri</name>
    <dbReference type="NCBI Taxonomy" id="454586"/>
    <lineage>
        <taxon>Bacteria</taxon>
        <taxon>Pseudomonadati</taxon>
        <taxon>Bacteroidota</taxon>
        <taxon>Sphingobacteriia</taxon>
        <taxon>Sphingobacteriales</taxon>
        <taxon>Sphingobacteriaceae</taxon>
        <taxon>Pedobacter</taxon>
    </lineage>
</organism>
<dbReference type="Pfam" id="PF13439">
    <property type="entry name" value="Glyco_transf_4"/>
    <property type="match status" value="1"/>
</dbReference>